<sequence>MTMLSRLFCVAAAAAVSLSATAVLGPTAAAEPTVPGPSVPGTSATEPVPGYDLMGTPPEGSNDWDCKPTAAHPRPIVLVHGTGSSMQQVFPVLSPALKEEGYCVFALNYGGIPTWYNPKQIIWGVADIKRSAYELSTFVDAVLARTGAGQVDLVGHSQGGVVARQYLKFGGGADTSDPARNKVGSLVALGPTNHGTTFNGQQQLYNVLAQSGLSADVINWVIFGLAGRQQLVGSRLINDLNATSETMPGINYTIIAAKDDDVVTPPESTFLASDGGNVRNIWVQDGCPGPVGHSGLMLLPRPIYLIQTALDPGFADKHSAPCP</sequence>
<dbReference type="Proteomes" id="UP001609176">
    <property type="component" value="Unassembled WGS sequence"/>
</dbReference>
<reference evidence="4 5" key="1">
    <citation type="submission" date="2024-10" db="EMBL/GenBank/DDBJ databases">
        <authorList>
            <person name="Riesco R."/>
        </authorList>
    </citation>
    <scope>NUCLEOTIDE SEQUENCE [LARGE SCALE GENOMIC DNA]</scope>
    <source>
        <strain evidence="3 4">NCIMB 15448</strain>
        <strain evidence="2 5">NCIMB 15450</strain>
    </source>
</reference>
<dbReference type="EMBL" id="JBIMSP010000066">
    <property type="protein sequence ID" value="MFH5245236.1"/>
    <property type="molecule type" value="Genomic_DNA"/>
</dbReference>
<evidence type="ECO:0000313" key="3">
    <source>
        <dbReference type="EMBL" id="MFH5245236.1"/>
    </source>
</evidence>
<feature type="chain" id="PRO_5045033601" evidence="1">
    <location>
        <begin position="23"/>
        <end position="323"/>
    </location>
</feature>
<dbReference type="PANTHER" id="PTHR32015">
    <property type="entry name" value="FASTING INDUCED LIPASE"/>
    <property type="match status" value="1"/>
</dbReference>
<organism evidence="2 5">
    <name type="scientific">Antrihabitans spumae</name>
    <dbReference type="NCBI Taxonomy" id="3373370"/>
    <lineage>
        <taxon>Bacteria</taxon>
        <taxon>Bacillati</taxon>
        <taxon>Actinomycetota</taxon>
        <taxon>Actinomycetes</taxon>
        <taxon>Mycobacteriales</taxon>
        <taxon>Nocardiaceae</taxon>
        <taxon>Antrihabitans</taxon>
    </lineage>
</organism>
<evidence type="ECO:0000313" key="2">
    <source>
        <dbReference type="EMBL" id="MFH5228770.1"/>
    </source>
</evidence>
<dbReference type="RefSeq" id="WP_395126112.1">
    <property type="nucleotide sequence ID" value="NZ_JBIMSN010000035.1"/>
</dbReference>
<evidence type="ECO:0000256" key="1">
    <source>
        <dbReference type="SAM" id="SignalP"/>
    </source>
</evidence>
<keyword evidence="1" id="KW-0732">Signal</keyword>
<evidence type="ECO:0000313" key="4">
    <source>
        <dbReference type="Proteomes" id="UP001609176"/>
    </source>
</evidence>
<dbReference type="PANTHER" id="PTHR32015:SF1">
    <property type="entry name" value="LIPASE"/>
    <property type="match status" value="1"/>
</dbReference>
<dbReference type="InterPro" id="IPR002918">
    <property type="entry name" value="Lipase_EstA/Esterase_EstB"/>
</dbReference>
<keyword evidence="5" id="KW-1185">Reference proteome</keyword>
<name>A0ABW7K446_9NOCA</name>
<protein>
    <submittedName>
        <fullName evidence="2">Esterase/lipase family protein</fullName>
    </submittedName>
</protein>
<evidence type="ECO:0000313" key="5">
    <source>
        <dbReference type="Proteomes" id="UP001609219"/>
    </source>
</evidence>
<dbReference type="EMBL" id="JBIMSN010000035">
    <property type="protein sequence ID" value="MFH5228770.1"/>
    <property type="molecule type" value="Genomic_DNA"/>
</dbReference>
<dbReference type="InterPro" id="IPR029058">
    <property type="entry name" value="AB_hydrolase_fold"/>
</dbReference>
<dbReference type="Pfam" id="PF01674">
    <property type="entry name" value="Lipase_2"/>
    <property type="match status" value="1"/>
</dbReference>
<proteinExistence type="predicted"/>
<dbReference type="Proteomes" id="UP001609219">
    <property type="component" value="Unassembled WGS sequence"/>
</dbReference>
<gene>
    <name evidence="3" type="ORF">ACHIPV_25650</name>
    <name evidence="2" type="ORF">ACHIRB_09320</name>
</gene>
<accession>A0ABW7K446</accession>
<comment type="caution">
    <text evidence="2">The sequence shown here is derived from an EMBL/GenBank/DDBJ whole genome shotgun (WGS) entry which is preliminary data.</text>
</comment>
<dbReference type="SUPFAM" id="SSF53474">
    <property type="entry name" value="alpha/beta-Hydrolases"/>
    <property type="match status" value="1"/>
</dbReference>
<dbReference type="Gene3D" id="3.40.50.1820">
    <property type="entry name" value="alpha/beta hydrolase"/>
    <property type="match status" value="1"/>
</dbReference>
<feature type="signal peptide" evidence="1">
    <location>
        <begin position="1"/>
        <end position="22"/>
    </location>
</feature>